<dbReference type="GO" id="GO:0004642">
    <property type="term" value="F:phosphoribosylformylglycinamidine synthase activity"/>
    <property type="evidence" value="ECO:0007669"/>
    <property type="project" value="UniProtKB-EC"/>
</dbReference>
<dbReference type="PANTHER" id="PTHR10099:SF1">
    <property type="entry name" value="PHOSPHORIBOSYLFORMYLGLYCINAMIDINE SYNTHASE"/>
    <property type="match status" value="1"/>
</dbReference>
<sequence>MKLTYFYRKPALTETGKENLLTRVREKVSPDVADIETELCFYVEAAAPLATGELETLRWLLSETFEPEKLSGESFLEQGSTGEPSSFLVEVGPRMNFTTSWSTNAVSVCRSCGLTGITRIERSRRYRVLLNSAQDREELERLLTLFLPLVHDRMTECHYPERLTSFETGIKPEPVYVVPLIEEGPEALKRINRKLGLGLDDWDIDYYYNLFVREIGRNPTNVECFDLGQSNSEHSRHWFFKGRLIIDGKEVSGTLMDIVTAPLLARPGNSIIAFKDNSSAIAGYGIMGLMPRKPGHSAPYFPERLNYHIIFTAETHNFPTGVAPFPGAETGTGGRIRDVHATGRGSLVLAGTAAYCVGNLNIPDYPLPWEDETFVYPSNLAPPLEIEIEASNGASDYGNKFGEPLIQGFTRS</sequence>
<dbReference type="AlphaFoldDB" id="A0A3B1DNK7"/>
<keyword evidence="1 7" id="KW-0436">Ligase</keyword>
<protein>
    <submittedName>
        <fullName evidence="7">Phosphoribosylformylglycinamidine synthase, synthetase subunit / Phosphoribosylformylglycinamidine synthase, glutamine amidotransferase subunit</fullName>
        <ecNumber evidence="7">6.3.5.3</ecNumber>
    </submittedName>
</protein>
<dbReference type="Pfam" id="PF18072">
    <property type="entry name" value="FGAR-AT_linker"/>
    <property type="match status" value="1"/>
</dbReference>
<dbReference type="GO" id="GO:0006164">
    <property type="term" value="P:purine nucleotide biosynthetic process"/>
    <property type="evidence" value="ECO:0007669"/>
    <property type="project" value="UniProtKB-KW"/>
</dbReference>
<feature type="domain" description="Phosphoribosylformylglycinamidine synthase linker" evidence="5">
    <location>
        <begin position="188"/>
        <end position="237"/>
    </location>
</feature>
<dbReference type="FunFam" id="1.10.8.750:FF:000001">
    <property type="entry name" value="Putative phosphoribosylformylglycinamidine synthase"/>
    <property type="match status" value="1"/>
</dbReference>
<name>A0A3B1DNK7_9ZZZZ</name>
<keyword evidence="7" id="KW-0808">Transferase</keyword>
<evidence type="ECO:0000259" key="5">
    <source>
        <dbReference type="Pfam" id="PF18072"/>
    </source>
</evidence>
<feature type="non-terminal residue" evidence="7">
    <location>
        <position position="412"/>
    </location>
</feature>
<evidence type="ECO:0000256" key="3">
    <source>
        <dbReference type="ARBA" id="ARBA00022755"/>
    </source>
</evidence>
<proteinExistence type="predicted"/>
<dbReference type="GO" id="GO:0005737">
    <property type="term" value="C:cytoplasm"/>
    <property type="evidence" value="ECO:0007669"/>
    <property type="project" value="TreeGrafter"/>
</dbReference>
<keyword evidence="3" id="KW-0658">Purine biosynthesis</keyword>
<dbReference type="Gene3D" id="3.30.1330.10">
    <property type="entry name" value="PurM-like, N-terminal domain"/>
    <property type="match status" value="1"/>
</dbReference>
<evidence type="ECO:0000256" key="1">
    <source>
        <dbReference type="ARBA" id="ARBA00022598"/>
    </source>
</evidence>
<dbReference type="Pfam" id="PF18076">
    <property type="entry name" value="FGAR-AT_N"/>
    <property type="match status" value="1"/>
</dbReference>
<gene>
    <name evidence="7" type="ORF">MNBD_NITROSPIRAE02-1335</name>
</gene>
<evidence type="ECO:0000256" key="4">
    <source>
        <dbReference type="ARBA" id="ARBA00022840"/>
    </source>
</evidence>
<keyword evidence="4" id="KW-0067">ATP-binding</keyword>
<organism evidence="7">
    <name type="scientific">hydrothermal vent metagenome</name>
    <dbReference type="NCBI Taxonomy" id="652676"/>
    <lineage>
        <taxon>unclassified sequences</taxon>
        <taxon>metagenomes</taxon>
        <taxon>ecological metagenomes</taxon>
    </lineage>
</organism>
<dbReference type="InterPro" id="IPR040707">
    <property type="entry name" value="FGAR-AT_N"/>
</dbReference>
<dbReference type="SUPFAM" id="SSF109736">
    <property type="entry name" value="FGAM synthase PurL, linker domain"/>
    <property type="match status" value="1"/>
</dbReference>
<dbReference type="PANTHER" id="PTHR10099">
    <property type="entry name" value="PHOSPHORIBOSYLFORMYLGLYCINAMIDINE SYNTHASE"/>
    <property type="match status" value="1"/>
</dbReference>
<dbReference type="Gene3D" id="1.10.8.750">
    <property type="entry name" value="Phosphoribosylformylglycinamidine synthase, linker domain"/>
    <property type="match status" value="1"/>
</dbReference>
<dbReference type="EMBL" id="UOGH01000159">
    <property type="protein sequence ID" value="VAX30317.1"/>
    <property type="molecule type" value="Genomic_DNA"/>
</dbReference>
<evidence type="ECO:0000259" key="6">
    <source>
        <dbReference type="Pfam" id="PF18076"/>
    </source>
</evidence>
<reference evidence="7" key="1">
    <citation type="submission" date="2018-06" db="EMBL/GenBank/DDBJ databases">
        <authorList>
            <person name="Zhirakovskaya E."/>
        </authorList>
    </citation>
    <scope>NUCLEOTIDE SEQUENCE</scope>
</reference>
<dbReference type="InterPro" id="IPR036604">
    <property type="entry name" value="PurS-like_sf"/>
</dbReference>
<dbReference type="InterPro" id="IPR041609">
    <property type="entry name" value="PurL_linker"/>
</dbReference>
<feature type="domain" description="Phosphoribosylformylglycinamidine synthase N-terminal" evidence="6">
    <location>
        <begin position="39"/>
        <end position="161"/>
    </location>
</feature>
<dbReference type="GO" id="GO:0016740">
    <property type="term" value="F:transferase activity"/>
    <property type="evidence" value="ECO:0007669"/>
    <property type="project" value="UniProtKB-KW"/>
</dbReference>
<evidence type="ECO:0000256" key="2">
    <source>
        <dbReference type="ARBA" id="ARBA00022741"/>
    </source>
</evidence>
<dbReference type="InterPro" id="IPR036921">
    <property type="entry name" value="PurM-like_N_sf"/>
</dbReference>
<keyword evidence="2" id="KW-0547">Nucleotide-binding</keyword>
<dbReference type="SUPFAM" id="SSF82697">
    <property type="entry name" value="PurS-like"/>
    <property type="match status" value="1"/>
</dbReference>
<accession>A0A3B1DNK7</accession>
<keyword evidence="7" id="KW-0315">Glutamine amidotransferase</keyword>
<evidence type="ECO:0000313" key="7">
    <source>
        <dbReference type="EMBL" id="VAX30317.1"/>
    </source>
</evidence>
<dbReference type="SUPFAM" id="SSF55326">
    <property type="entry name" value="PurM N-terminal domain-like"/>
    <property type="match status" value="1"/>
</dbReference>
<dbReference type="GO" id="GO:0005524">
    <property type="term" value="F:ATP binding"/>
    <property type="evidence" value="ECO:0007669"/>
    <property type="project" value="UniProtKB-KW"/>
</dbReference>
<dbReference type="EC" id="6.3.5.3" evidence="7"/>